<feature type="domain" description="Ubiquitin-like protease family profile" evidence="5">
    <location>
        <begin position="576"/>
        <end position="768"/>
    </location>
</feature>
<dbReference type="Gene3D" id="3.40.395.10">
    <property type="entry name" value="Adenoviral Proteinase, Chain A"/>
    <property type="match status" value="1"/>
</dbReference>
<evidence type="ECO:0000256" key="3">
    <source>
        <dbReference type="ARBA" id="ARBA00022801"/>
    </source>
</evidence>
<reference evidence="6 7" key="1">
    <citation type="journal article" date="2023" name="Plants (Basel)">
        <title>Bridging the Gap: Combining Genomics and Transcriptomics Approaches to Understand Stylosanthes scabra, an Orphan Legume from the Brazilian Caatinga.</title>
        <authorList>
            <person name="Ferreira-Neto J.R.C."/>
            <person name="da Silva M.D."/>
            <person name="Binneck E."/>
            <person name="de Melo N.F."/>
            <person name="da Silva R.H."/>
            <person name="de Melo A.L.T.M."/>
            <person name="Pandolfi V."/>
            <person name="Bustamante F.O."/>
            <person name="Brasileiro-Vidal A.C."/>
            <person name="Benko-Iseppon A.M."/>
        </authorList>
    </citation>
    <scope>NUCLEOTIDE SEQUENCE [LARGE SCALE GENOMIC DNA]</scope>
    <source>
        <tissue evidence="6">Leaves</tissue>
    </source>
</reference>
<evidence type="ECO:0000259" key="5">
    <source>
        <dbReference type="PROSITE" id="PS50600"/>
    </source>
</evidence>
<dbReference type="SUPFAM" id="SSF54001">
    <property type="entry name" value="Cysteine proteinases"/>
    <property type="match status" value="1"/>
</dbReference>
<proteinExistence type="inferred from homology"/>
<feature type="region of interest" description="Disordered" evidence="4">
    <location>
        <begin position="787"/>
        <end position="807"/>
    </location>
</feature>
<feature type="compositionally biased region" description="Low complexity" evidence="4">
    <location>
        <begin position="391"/>
        <end position="405"/>
    </location>
</feature>
<evidence type="ECO:0000313" key="6">
    <source>
        <dbReference type="EMBL" id="MED6174621.1"/>
    </source>
</evidence>
<evidence type="ECO:0000256" key="4">
    <source>
        <dbReference type="SAM" id="MobiDB-lite"/>
    </source>
</evidence>
<evidence type="ECO:0000256" key="1">
    <source>
        <dbReference type="ARBA" id="ARBA00005234"/>
    </source>
</evidence>
<dbReference type="EMBL" id="JASCZI010151837">
    <property type="protein sequence ID" value="MED6174621.1"/>
    <property type="molecule type" value="Genomic_DNA"/>
</dbReference>
<evidence type="ECO:0000256" key="2">
    <source>
        <dbReference type="ARBA" id="ARBA00022670"/>
    </source>
</evidence>
<keyword evidence="3" id="KW-0378">Hydrolase</keyword>
<name>A0ABU6VN25_9FABA</name>
<protein>
    <recommendedName>
        <fullName evidence="5">Ubiquitin-like protease family profile domain-containing protein</fullName>
    </recommendedName>
</protein>
<dbReference type="PANTHER" id="PTHR34835">
    <property type="entry name" value="OS07G0283600 PROTEIN-RELATED"/>
    <property type="match status" value="1"/>
</dbReference>
<dbReference type="InterPro" id="IPR038765">
    <property type="entry name" value="Papain-like_cys_pep_sf"/>
</dbReference>
<feature type="compositionally biased region" description="Basic and acidic residues" evidence="4">
    <location>
        <begin position="787"/>
        <end position="805"/>
    </location>
</feature>
<dbReference type="Proteomes" id="UP001341840">
    <property type="component" value="Unassembled WGS sequence"/>
</dbReference>
<feature type="region of interest" description="Disordered" evidence="4">
    <location>
        <begin position="380"/>
        <end position="405"/>
    </location>
</feature>
<feature type="compositionally biased region" description="Low complexity" evidence="4">
    <location>
        <begin position="251"/>
        <end position="262"/>
    </location>
</feature>
<comment type="similarity">
    <text evidence="1">Belongs to the peptidase C48 family.</text>
</comment>
<accession>A0ABU6VN25</accession>
<sequence length="822" mass="94683">MKIVEELGFGAFQHLPLYYLKHQVLKQIFLRFEPYDHTIHVVAGDVEITTEKIGKALGLKYIGTTYPERVFSKDLNDDDYAIFKRFQGISQAALKKLIFTTPVDTDENRDLFKRAFLLYIKKCFLLPTLTANITPRALPTIFNLENTRHQNWALHIHNFLLEEVQKAKDNNTASVSGCCFVLMVIYFHETHFGKNSREAQAQPPWIQYWTGKTLWDRMVQEKTIRVVRLIRTAKAPLTNEGKHKKNTRNGSSSEPEYISSYSNYAEGYDSDSEMTRSESIVQVERKSKRKNDSVPAPVPVQGGHDPDSDPDDQETLGQCMMRRKRKNVEGHHILEPEPEREPIPLRVLVSKVEVDLEPSPREMLLTDTLLRLRNDEQPNPALQEEEEEEPQQQQQQQQEEQPSQSIVEVVAIPSIQEVIEINFDDEDPEPRPIKMLIPKVEKCVVSSPASMLITDVLVSMKDDEAIEPQHEEESQPDPSMPSFSLNLDNPTPQADEQPPPPKALEVQEEFPLTARKMTVIKSLDEQVSANAPALQTPQQTQVDDDDFEERVATWATVPKGGNDYDLIFDLKGPRTLKAMRFQFDSMAPESYIDIQVVGLICHILNGEEGERYENMVYCILPEILTKMLEAHHHNWIDKKKRRPHKITSLTNHKEFLSFIDCEKIRSHIFFFAPVLYSEHWWLYVLDKNGPEGPEMFVLDSKNICSPTEERTTMNKFASNILSQLLRWDGAPTILKKGSWSLLPIYINVTQQPNEYDCAMFMMKWMELIDPTKLHGCCTYNIEQWTDKKDRGKDNPEQGKHNESRCNKRGTRNAMNKAICCSS</sequence>
<feature type="region of interest" description="Disordered" evidence="4">
    <location>
        <begin position="238"/>
        <end position="315"/>
    </location>
</feature>
<gene>
    <name evidence="6" type="ORF">PIB30_070729</name>
</gene>
<keyword evidence="2" id="KW-0645">Protease</keyword>
<keyword evidence="7" id="KW-1185">Reference proteome</keyword>
<comment type="caution">
    <text evidence="6">The sequence shown here is derived from an EMBL/GenBank/DDBJ whole genome shotgun (WGS) entry which is preliminary data.</text>
</comment>
<organism evidence="6 7">
    <name type="scientific">Stylosanthes scabra</name>
    <dbReference type="NCBI Taxonomy" id="79078"/>
    <lineage>
        <taxon>Eukaryota</taxon>
        <taxon>Viridiplantae</taxon>
        <taxon>Streptophyta</taxon>
        <taxon>Embryophyta</taxon>
        <taxon>Tracheophyta</taxon>
        <taxon>Spermatophyta</taxon>
        <taxon>Magnoliopsida</taxon>
        <taxon>eudicotyledons</taxon>
        <taxon>Gunneridae</taxon>
        <taxon>Pentapetalae</taxon>
        <taxon>rosids</taxon>
        <taxon>fabids</taxon>
        <taxon>Fabales</taxon>
        <taxon>Fabaceae</taxon>
        <taxon>Papilionoideae</taxon>
        <taxon>50 kb inversion clade</taxon>
        <taxon>dalbergioids sensu lato</taxon>
        <taxon>Dalbergieae</taxon>
        <taxon>Pterocarpus clade</taxon>
        <taxon>Stylosanthes</taxon>
    </lineage>
</organism>
<dbReference type="InterPro" id="IPR003653">
    <property type="entry name" value="Peptidase_C48_C"/>
</dbReference>
<feature type="region of interest" description="Disordered" evidence="4">
    <location>
        <begin position="466"/>
        <end position="502"/>
    </location>
</feature>
<dbReference type="PROSITE" id="PS50600">
    <property type="entry name" value="ULP_PROTEASE"/>
    <property type="match status" value="1"/>
</dbReference>
<evidence type="ECO:0000313" key="7">
    <source>
        <dbReference type="Proteomes" id="UP001341840"/>
    </source>
</evidence>